<dbReference type="Proteomes" id="UP001057402">
    <property type="component" value="Chromosome 7"/>
</dbReference>
<proteinExistence type="predicted"/>
<name>A0ACB9NSB7_9MYRT</name>
<organism evidence="1 2">
    <name type="scientific">Melastoma candidum</name>
    <dbReference type="NCBI Taxonomy" id="119954"/>
    <lineage>
        <taxon>Eukaryota</taxon>
        <taxon>Viridiplantae</taxon>
        <taxon>Streptophyta</taxon>
        <taxon>Embryophyta</taxon>
        <taxon>Tracheophyta</taxon>
        <taxon>Spermatophyta</taxon>
        <taxon>Magnoliopsida</taxon>
        <taxon>eudicotyledons</taxon>
        <taxon>Gunneridae</taxon>
        <taxon>Pentapetalae</taxon>
        <taxon>rosids</taxon>
        <taxon>malvids</taxon>
        <taxon>Myrtales</taxon>
        <taxon>Melastomataceae</taxon>
        <taxon>Melastomatoideae</taxon>
        <taxon>Melastomateae</taxon>
        <taxon>Melastoma</taxon>
    </lineage>
</organism>
<protein>
    <submittedName>
        <fullName evidence="1">Uncharacterized protein</fullName>
    </submittedName>
</protein>
<sequence length="117" mass="13386">MKIDVSLTKNEAIHGTLEFLLSSLVIVLSTAVLFSLQQCETFGRPQKSVNSIFFASAVLYYTNETCWTIHDHQNCTKHGRPDTNYLKWRWKPDNGQLPIFDPQQFPEIVLGKSMAHC</sequence>
<evidence type="ECO:0000313" key="1">
    <source>
        <dbReference type="EMBL" id="KAI4339628.1"/>
    </source>
</evidence>
<gene>
    <name evidence="1" type="ORF">MLD38_024546</name>
</gene>
<comment type="caution">
    <text evidence="1">The sequence shown here is derived from an EMBL/GenBank/DDBJ whole genome shotgun (WGS) entry which is preliminary data.</text>
</comment>
<keyword evidence="2" id="KW-1185">Reference proteome</keyword>
<reference evidence="2" key="1">
    <citation type="journal article" date="2023" name="Front. Plant Sci.">
        <title>Chromosomal-level genome assembly of Melastoma candidum provides insights into trichome evolution.</title>
        <authorList>
            <person name="Zhong Y."/>
            <person name="Wu W."/>
            <person name="Sun C."/>
            <person name="Zou P."/>
            <person name="Liu Y."/>
            <person name="Dai S."/>
            <person name="Zhou R."/>
        </authorList>
    </citation>
    <scope>NUCLEOTIDE SEQUENCE [LARGE SCALE GENOMIC DNA]</scope>
</reference>
<accession>A0ACB9NSB7</accession>
<dbReference type="EMBL" id="CM042886">
    <property type="protein sequence ID" value="KAI4339628.1"/>
    <property type="molecule type" value="Genomic_DNA"/>
</dbReference>
<evidence type="ECO:0000313" key="2">
    <source>
        <dbReference type="Proteomes" id="UP001057402"/>
    </source>
</evidence>